<feature type="region of interest" description="Disordered" evidence="1">
    <location>
        <begin position="1"/>
        <end position="24"/>
    </location>
</feature>
<organism evidence="2 3">
    <name type="scientific">Lactuca saligna</name>
    <name type="common">Willowleaf lettuce</name>
    <dbReference type="NCBI Taxonomy" id="75948"/>
    <lineage>
        <taxon>Eukaryota</taxon>
        <taxon>Viridiplantae</taxon>
        <taxon>Streptophyta</taxon>
        <taxon>Embryophyta</taxon>
        <taxon>Tracheophyta</taxon>
        <taxon>Spermatophyta</taxon>
        <taxon>Magnoliopsida</taxon>
        <taxon>eudicotyledons</taxon>
        <taxon>Gunneridae</taxon>
        <taxon>Pentapetalae</taxon>
        <taxon>asterids</taxon>
        <taxon>campanulids</taxon>
        <taxon>Asterales</taxon>
        <taxon>Asteraceae</taxon>
        <taxon>Cichorioideae</taxon>
        <taxon>Cichorieae</taxon>
        <taxon>Lactucinae</taxon>
        <taxon>Lactuca</taxon>
    </lineage>
</organism>
<dbReference type="EMBL" id="OX465083">
    <property type="protein sequence ID" value="CAI9292379.1"/>
    <property type="molecule type" value="Genomic_DNA"/>
</dbReference>
<evidence type="ECO:0000313" key="2">
    <source>
        <dbReference type="EMBL" id="CAI9292379.1"/>
    </source>
</evidence>
<sequence length="247" mass="28444">MQLRGETKSPKNSSTPPSPKIKPHNIFHGVGDWGSTTPQTRNTDDFKAFHVPDIKEELGFLLFMLRTSQVRTHEVGILLANRIHFHYYWFISQSPTTAHRTWPSSVYANNVSEYNIVIGSLTYQRRYVSRHAFSISYLINNSTPFFTPLFLFLQTTKKQQQQHKKDGRRKRLIPSSSSSYHLMLSCFWFRHCRRSIVEGAMEHSYSYYSGCNGTDHASGAYIFCPNATFPIKSQGQKAFTRFSKVAA</sequence>
<proteinExistence type="predicted"/>
<protein>
    <submittedName>
        <fullName evidence="2">Uncharacterized protein</fullName>
    </submittedName>
</protein>
<dbReference type="AlphaFoldDB" id="A0AA35ZGX3"/>
<keyword evidence="3" id="KW-1185">Reference proteome</keyword>
<gene>
    <name evidence="2" type="ORF">LSALG_LOCUS31456</name>
</gene>
<evidence type="ECO:0000256" key="1">
    <source>
        <dbReference type="SAM" id="MobiDB-lite"/>
    </source>
</evidence>
<name>A0AA35ZGX3_LACSI</name>
<accession>A0AA35ZGX3</accession>
<evidence type="ECO:0000313" key="3">
    <source>
        <dbReference type="Proteomes" id="UP001177003"/>
    </source>
</evidence>
<reference evidence="2" key="1">
    <citation type="submission" date="2023-04" db="EMBL/GenBank/DDBJ databases">
        <authorList>
            <person name="Vijverberg K."/>
            <person name="Xiong W."/>
            <person name="Schranz E."/>
        </authorList>
    </citation>
    <scope>NUCLEOTIDE SEQUENCE</scope>
</reference>
<dbReference type="Proteomes" id="UP001177003">
    <property type="component" value="Chromosome 7"/>
</dbReference>